<organism evidence="1 2">
    <name type="scientific">Acinetobacter pseudolwoffii</name>
    <dbReference type="NCBI Taxonomy" id="2053287"/>
    <lineage>
        <taxon>Bacteria</taxon>
        <taxon>Pseudomonadati</taxon>
        <taxon>Pseudomonadota</taxon>
        <taxon>Gammaproteobacteria</taxon>
        <taxon>Moraxellales</taxon>
        <taxon>Moraxellaceae</taxon>
        <taxon>Acinetobacter</taxon>
    </lineage>
</organism>
<dbReference type="EMBL" id="APRJ01000014">
    <property type="protein sequence ID" value="ENW85343.1"/>
    <property type="molecule type" value="Genomic_DNA"/>
</dbReference>
<evidence type="ECO:0008006" key="3">
    <source>
        <dbReference type="Google" id="ProtNLM"/>
    </source>
</evidence>
<evidence type="ECO:0000313" key="1">
    <source>
        <dbReference type="EMBL" id="ENW85343.1"/>
    </source>
</evidence>
<evidence type="ECO:0000313" key="2">
    <source>
        <dbReference type="Proteomes" id="UP000023774"/>
    </source>
</evidence>
<dbReference type="InterPro" id="IPR012338">
    <property type="entry name" value="Beta-lactam/transpept-like"/>
</dbReference>
<accession>N9KN20</accession>
<dbReference type="PATRIC" id="fig|1217709.3.peg.2586"/>
<proteinExistence type="predicted"/>
<protein>
    <recommendedName>
        <fullName evidence="3">Penicillin-binding protein transpeptidase domain-containing protein</fullName>
    </recommendedName>
</protein>
<gene>
    <name evidence="1" type="ORF">F906_02662</name>
</gene>
<dbReference type="Proteomes" id="UP000023774">
    <property type="component" value="Unassembled WGS sequence"/>
</dbReference>
<dbReference type="Gene3D" id="3.40.710.10">
    <property type="entry name" value="DD-peptidase/beta-lactamase superfamily"/>
    <property type="match status" value="1"/>
</dbReference>
<comment type="caution">
    <text evidence="1">The sequence shown here is derived from an EMBL/GenBank/DDBJ whole genome shotgun (WGS) entry which is preliminary data.</text>
</comment>
<reference evidence="1 2" key="1">
    <citation type="submission" date="2013-02" db="EMBL/GenBank/DDBJ databases">
        <title>The Genome Sequence of Acinetobacter sp. NIPH 713.</title>
        <authorList>
            <consortium name="The Broad Institute Genome Sequencing Platform"/>
            <consortium name="The Broad Institute Genome Sequencing Center for Infectious Disease"/>
            <person name="Cerqueira G."/>
            <person name="Feldgarden M."/>
            <person name="Courvalin P."/>
            <person name="Perichon B."/>
            <person name="Grillot-Courvalin C."/>
            <person name="Clermont D."/>
            <person name="Rocha E."/>
            <person name="Yoon E.-J."/>
            <person name="Nemec A."/>
            <person name="Walker B."/>
            <person name="Young S.K."/>
            <person name="Zeng Q."/>
            <person name="Gargeya S."/>
            <person name="Fitzgerald M."/>
            <person name="Haas B."/>
            <person name="Abouelleil A."/>
            <person name="Alvarado L."/>
            <person name="Arachchi H.M."/>
            <person name="Berlin A.M."/>
            <person name="Chapman S.B."/>
            <person name="Dewar J."/>
            <person name="Goldberg J."/>
            <person name="Griggs A."/>
            <person name="Gujja S."/>
            <person name="Hansen M."/>
            <person name="Howarth C."/>
            <person name="Imamovic A."/>
            <person name="Larimer J."/>
            <person name="McCowan C."/>
            <person name="Murphy C."/>
            <person name="Neiman D."/>
            <person name="Pearson M."/>
            <person name="Priest M."/>
            <person name="Roberts A."/>
            <person name="Saif S."/>
            <person name="Shea T."/>
            <person name="Sisk P."/>
            <person name="Sykes S."/>
            <person name="Wortman J."/>
            <person name="Nusbaum C."/>
            <person name="Birren B."/>
        </authorList>
    </citation>
    <scope>NUCLEOTIDE SEQUENCE [LARGE SCALE GENOMIC DNA]</scope>
    <source>
        <strain evidence="1 2">NIPH 713</strain>
    </source>
</reference>
<dbReference type="HOGENOM" id="CLU_2630062_0_0_6"/>
<sequence length="80" mass="9103">MLLLQERHACRLYAKSGRGMELEAQVGWRTGWIETPQADIVVFSLNIQMHSHMDPAIRLDILQQALAELGLYPKAEQEGK</sequence>
<keyword evidence="2" id="KW-1185">Reference proteome</keyword>
<name>N9KN20_9GAMM</name>
<dbReference type="AlphaFoldDB" id="N9KN20"/>